<accession>A0A1H9QMZ4</accession>
<dbReference type="GO" id="GO:0006310">
    <property type="term" value="P:DNA recombination"/>
    <property type="evidence" value="ECO:0007669"/>
    <property type="project" value="UniProtKB-UniRule"/>
</dbReference>
<dbReference type="SUPFAM" id="SSF47781">
    <property type="entry name" value="RuvA domain 2-like"/>
    <property type="match status" value="1"/>
</dbReference>
<organism evidence="8 9">
    <name type="scientific">Lachnobacterium bovis</name>
    <dbReference type="NCBI Taxonomy" id="140626"/>
    <lineage>
        <taxon>Bacteria</taxon>
        <taxon>Bacillati</taxon>
        <taxon>Bacillota</taxon>
        <taxon>Clostridia</taxon>
        <taxon>Lachnospirales</taxon>
        <taxon>Lachnospiraceae</taxon>
        <taxon>Lachnobacterium</taxon>
    </lineage>
</organism>
<evidence type="ECO:0000256" key="3">
    <source>
        <dbReference type="ARBA" id="ARBA00023125"/>
    </source>
</evidence>
<dbReference type="HAMAP" id="MF_00031">
    <property type="entry name" value="DNA_HJ_migration_RuvA"/>
    <property type="match status" value="1"/>
</dbReference>
<comment type="subcellular location">
    <subcellularLocation>
        <location evidence="6">Cytoplasm</location>
    </subcellularLocation>
</comment>
<keyword evidence="3 6" id="KW-0238">DNA-binding</keyword>
<proteinExistence type="inferred from homology"/>
<dbReference type="GO" id="GO:0009378">
    <property type="term" value="F:four-way junction helicase activity"/>
    <property type="evidence" value="ECO:0007669"/>
    <property type="project" value="InterPro"/>
</dbReference>
<feature type="region of interest" description="Domain I" evidence="6">
    <location>
        <begin position="1"/>
        <end position="64"/>
    </location>
</feature>
<dbReference type="Gene3D" id="2.40.50.140">
    <property type="entry name" value="Nucleic acid-binding proteins"/>
    <property type="match status" value="1"/>
</dbReference>
<comment type="function">
    <text evidence="6">The RuvA-RuvB-RuvC complex processes Holliday junction (HJ) DNA during genetic recombination and DNA repair, while the RuvA-RuvB complex plays an important role in the rescue of blocked DNA replication forks via replication fork reversal (RFR). RuvA specifically binds to HJ cruciform DNA, conferring on it an open structure. The RuvB hexamer acts as an ATP-dependent pump, pulling dsDNA into and through the RuvAB complex. HJ branch migration allows RuvC to scan DNA until it finds its consensus sequence, where it cleaves and resolves the cruciform DNA.</text>
</comment>
<evidence type="ECO:0000256" key="5">
    <source>
        <dbReference type="ARBA" id="ARBA00023204"/>
    </source>
</evidence>
<comment type="caution">
    <text evidence="6">Lacks conserved residue(s) required for the propagation of feature annotation.</text>
</comment>
<evidence type="ECO:0000256" key="1">
    <source>
        <dbReference type="ARBA" id="ARBA00022490"/>
    </source>
</evidence>
<dbReference type="Pfam" id="PF01330">
    <property type="entry name" value="RuvA_N"/>
    <property type="match status" value="1"/>
</dbReference>
<dbReference type="InterPro" id="IPR036267">
    <property type="entry name" value="RuvA_C_sf"/>
</dbReference>
<evidence type="ECO:0000259" key="7">
    <source>
        <dbReference type="SMART" id="SM00278"/>
    </source>
</evidence>
<keyword evidence="9" id="KW-1185">Reference proteome</keyword>
<dbReference type="SUPFAM" id="SSF50249">
    <property type="entry name" value="Nucleic acid-binding proteins"/>
    <property type="match status" value="1"/>
</dbReference>
<dbReference type="GO" id="GO:0000400">
    <property type="term" value="F:four-way junction DNA binding"/>
    <property type="evidence" value="ECO:0007669"/>
    <property type="project" value="UniProtKB-UniRule"/>
</dbReference>
<dbReference type="SMART" id="SM00278">
    <property type="entry name" value="HhH1"/>
    <property type="match status" value="2"/>
</dbReference>
<feature type="domain" description="Helix-hairpin-helix DNA-binding motif class 1" evidence="7">
    <location>
        <begin position="73"/>
        <end position="92"/>
    </location>
</feature>
<feature type="region of interest" description="Domain III" evidence="6">
    <location>
        <begin position="157"/>
        <end position="201"/>
    </location>
</feature>
<protein>
    <recommendedName>
        <fullName evidence="6">Holliday junction branch migration complex subunit RuvA</fullName>
    </recommendedName>
</protein>
<dbReference type="Pfam" id="PF14520">
    <property type="entry name" value="HHH_5"/>
    <property type="match status" value="1"/>
</dbReference>
<dbReference type="InterPro" id="IPR000085">
    <property type="entry name" value="RuvA"/>
</dbReference>
<gene>
    <name evidence="6" type="primary">ruvA</name>
    <name evidence="8" type="ORF">SAMN02910429_00617</name>
</gene>
<reference evidence="9" key="1">
    <citation type="submission" date="2016-10" db="EMBL/GenBank/DDBJ databases">
        <authorList>
            <person name="Varghese N."/>
            <person name="Submissions S."/>
        </authorList>
    </citation>
    <scope>NUCLEOTIDE SEQUENCE [LARGE SCALE GENOMIC DNA]</scope>
    <source>
        <strain evidence="9">S1b</strain>
    </source>
</reference>
<sequence length="201" mass="21803">MYRYIRGQLEEIEASSIVVEAAGVGYNLIVSNQTLSMIPQIGQEVKIYTYLAVREDAMVLYGFCNKDELNVFKCLIGVNGVGPKVAIGILSAMTTNEIRFAIAAKDNKAISKAPGIGPKTAQRIILELQDKLKLEDALENNLDNNTASKNNVQMGQIKEDAILALNALGFSSTEALNAVSKVVITEGMESDDVLKAALKYM</sequence>
<comment type="subunit">
    <text evidence="6">Homotetramer. Forms an RuvA(8)-RuvB(12)-Holliday junction (HJ) complex. HJ DNA is sandwiched between 2 RuvA tetramers; dsDNA enters through RuvA and exits via RuvB. An RuvB hexamer assembles on each DNA strand where it exits the tetramer. Each RuvB hexamer is contacted by two RuvA subunits (via domain III) on 2 adjacent RuvB subunits; this complex drives branch migration. In the full resolvosome a probable DNA-RuvA(4)-RuvB(12)-RuvC(2) complex forms which resolves the HJ.</text>
</comment>
<dbReference type="Pfam" id="PF07499">
    <property type="entry name" value="RuvA_C"/>
    <property type="match status" value="1"/>
</dbReference>
<keyword evidence="2 6" id="KW-0227">DNA damage</keyword>
<dbReference type="RefSeq" id="WP_074730396.1">
    <property type="nucleotide sequence ID" value="NZ_FOGW01000006.1"/>
</dbReference>
<dbReference type="InterPro" id="IPR003583">
    <property type="entry name" value="Hlx-hairpin-Hlx_DNA-bd_motif"/>
</dbReference>
<evidence type="ECO:0000313" key="8">
    <source>
        <dbReference type="EMBL" id="SER61808.1"/>
    </source>
</evidence>
<comment type="domain">
    <text evidence="6">Has three domains with a flexible linker between the domains II and III and assumes an 'L' shape. Domain III is highly mobile and contacts RuvB.</text>
</comment>
<dbReference type="GO" id="GO:0009379">
    <property type="term" value="C:Holliday junction helicase complex"/>
    <property type="evidence" value="ECO:0007669"/>
    <property type="project" value="InterPro"/>
</dbReference>
<keyword evidence="8" id="KW-0347">Helicase</keyword>
<evidence type="ECO:0000256" key="4">
    <source>
        <dbReference type="ARBA" id="ARBA00023172"/>
    </source>
</evidence>
<dbReference type="EMBL" id="FOGW01000006">
    <property type="protein sequence ID" value="SER61808.1"/>
    <property type="molecule type" value="Genomic_DNA"/>
</dbReference>
<keyword evidence="8" id="KW-0067">ATP-binding</keyword>
<dbReference type="InterPro" id="IPR013849">
    <property type="entry name" value="DNA_helicase_Holl-junc_RuvA_I"/>
</dbReference>
<dbReference type="Gene3D" id="1.10.8.10">
    <property type="entry name" value="DNA helicase RuvA subunit, C-terminal domain"/>
    <property type="match status" value="1"/>
</dbReference>
<keyword evidence="4 6" id="KW-0233">DNA recombination</keyword>
<feature type="domain" description="Helix-hairpin-helix DNA-binding motif class 1" evidence="7">
    <location>
        <begin position="108"/>
        <end position="127"/>
    </location>
</feature>
<dbReference type="GO" id="GO:0005737">
    <property type="term" value="C:cytoplasm"/>
    <property type="evidence" value="ECO:0007669"/>
    <property type="project" value="UniProtKB-SubCell"/>
</dbReference>
<dbReference type="GO" id="GO:0006281">
    <property type="term" value="P:DNA repair"/>
    <property type="evidence" value="ECO:0007669"/>
    <property type="project" value="UniProtKB-UniRule"/>
</dbReference>
<dbReference type="CDD" id="cd14332">
    <property type="entry name" value="UBA_RuvA_C"/>
    <property type="match status" value="1"/>
</dbReference>
<dbReference type="Gene3D" id="1.10.150.20">
    <property type="entry name" value="5' to 3' exonuclease, C-terminal subdomain"/>
    <property type="match status" value="1"/>
</dbReference>
<evidence type="ECO:0000256" key="6">
    <source>
        <dbReference type="HAMAP-Rule" id="MF_00031"/>
    </source>
</evidence>
<dbReference type="InterPro" id="IPR011114">
    <property type="entry name" value="RuvA_C"/>
</dbReference>
<dbReference type="GO" id="GO:0048476">
    <property type="term" value="C:Holliday junction resolvase complex"/>
    <property type="evidence" value="ECO:0007669"/>
    <property type="project" value="UniProtKB-UniRule"/>
</dbReference>
<dbReference type="GO" id="GO:0005524">
    <property type="term" value="F:ATP binding"/>
    <property type="evidence" value="ECO:0007669"/>
    <property type="project" value="InterPro"/>
</dbReference>
<keyword evidence="8" id="KW-0378">Hydrolase</keyword>
<keyword evidence="1 6" id="KW-0963">Cytoplasm</keyword>
<dbReference type="InterPro" id="IPR012340">
    <property type="entry name" value="NA-bd_OB-fold"/>
</dbReference>
<evidence type="ECO:0000313" key="9">
    <source>
        <dbReference type="Proteomes" id="UP000182471"/>
    </source>
</evidence>
<dbReference type="Proteomes" id="UP000182471">
    <property type="component" value="Unassembled WGS sequence"/>
</dbReference>
<evidence type="ECO:0000256" key="2">
    <source>
        <dbReference type="ARBA" id="ARBA00022763"/>
    </source>
</evidence>
<keyword evidence="5 6" id="KW-0234">DNA repair</keyword>
<dbReference type="NCBIfam" id="TIGR00084">
    <property type="entry name" value="ruvA"/>
    <property type="match status" value="1"/>
</dbReference>
<dbReference type="SUPFAM" id="SSF46929">
    <property type="entry name" value="DNA helicase RuvA subunit, C-terminal domain"/>
    <property type="match status" value="1"/>
</dbReference>
<name>A0A1H9QMZ4_9FIRM</name>
<keyword evidence="8" id="KW-0547">Nucleotide-binding</keyword>
<comment type="similarity">
    <text evidence="6">Belongs to the RuvA family.</text>
</comment>
<dbReference type="AlphaFoldDB" id="A0A1H9QMZ4"/>
<dbReference type="InterPro" id="IPR010994">
    <property type="entry name" value="RuvA_2-like"/>
</dbReference>